<name>A0A0B7MDL0_9FIRM</name>
<evidence type="ECO:0000313" key="3">
    <source>
        <dbReference type="Proteomes" id="UP000046155"/>
    </source>
</evidence>
<keyword evidence="3" id="KW-1185">Reference proteome</keyword>
<keyword evidence="1" id="KW-0472">Membrane</keyword>
<evidence type="ECO:0000313" key="2">
    <source>
        <dbReference type="EMBL" id="CEO88664.1"/>
    </source>
</evidence>
<keyword evidence="1" id="KW-0812">Transmembrane</keyword>
<organism evidence="2 3">
    <name type="scientific">Syntrophaceticus schinkii</name>
    <dbReference type="NCBI Taxonomy" id="499207"/>
    <lineage>
        <taxon>Bacteria</taxon>
        <taxon>Bacillati</taxon>
        <taxon>Bacillota</taxon>
        <taxon>Clostridia</taxon>
        <taxon>Thermoanaerobacterales</taxon>
        <taxon>Thermoanaerobacterales Family III. Incertae Sedis</taxon>
        <taxon>Syntrophaceticus</taxon>
    </lineage>
</organism>
<protein>
    <recommendedName>
        <fullName evidence="4">Restriction endonuclease</fullName>
    </recommendedName>
</protein>
<keyword evidence="1" id="KW-1133">Transmembrane helix</keyword>
<dbReference type="EMBL" id="CDRZ01000150">
    <property type="protein sequence ID" value="CEO88664.1"/>
    <property type="molecule type" value="Genomic_DNA"/>
</dbReference>
<evidence type="ECO:0000256" key="1">
    <source>
        <dbReference type="SAM" id="Phobius"/>
    </source>
</evidence>
<dbReference type="AlphaFoldDB" id="A0A0B7MDL0"/>
<reference evidence="3" key="1">
    <citation type="submission" date="2015-01" db="EMBL/GenBank/DDBJ databases">
        <authorList>
            <person name="Manzoor Shahid"/>
            <person name="Zubair Saima"/>
        </authorList>
    </citation>
    <scope>NUCLEOTIDE SEQUENCE [LARGE SCALE GENOMIC DNA]</scope>
    <source>
        <strain evidence="3">Sp3</strain>
    </source>
</reference>
<gene>
    <name evidence="2" type="ORF">SSCH_2330001</name>
</gene>
<feature type="transmembrane region" description="Helical" evidence="1">
    <location>
        <begin position="169"/>
        <end position="189"/>
    </location>
</feature>
<sequence>MYRGSQKHVLDWTGQPHFVDEFMKLLASDPQVKVPVQVSNEIKYMPQGYRYPQEARLETFGPKCYPMKQEWSDLKNWWLLHKKGATTPNWNIAMSCEIDHRPGLVLVEAKAHSNELETRGKPFNNTSANSVENHERIGKAIKEACIGWQCIDNQVNISRDSHYQLANRLAFTWMLAKLGFPVVLLYLGFTGDKGIEDLGTPFSDDSDWQNAFAQYVTGTIPIDLFGKRHEFNNVPVWLLSRSRPVIGVSPPPRPKKSL</sequence>
<evidence type="ECO:0008006" key="4">
    <source>
        <dbReference type="Google" id="ProtNLM"/>
    </source>
</evidence>
<dbReference type="Proteomes" id="UP000046155">
    <property type="component" value="Unassembled WGS sequence"/>
</dbReference>
<accession>A0A0B7MDL0</accession>
<proteinExistence type="predicted"/>